<dbReference type="Gene3D" id="3.10.129.10">
    <property type="entry name" value="Hotdog Thioesterase"/>
    <property type="match status" value="1"/>
</dbReference>
<keyword evidence="5" id="KW-0963">Cytoplasm</keyword>
<dbReference type="FunFam" id="3.10.129.10:FF:000001">
    <property type="entry name" value="3-hydroxyacyl-[acyl-carrier-protein] dehydratase FabZ"/>
    <property type="match status" value="1"/>
</dbReference>
<comment type="caution">
    <text evidence="11">The sequence shown here is derived from an EMBL/GenBank/DDBJ whole genome shotgun (WGS) entry which is preliminary data.</text>
</comment>
<evidence type="ECO:0000313" key="11">
    <source>
        <dbReference type="EMBL" id="KFN85919.1"/>
    </source>
</evidence>
<reference evidence="11 13" key="1">
    <citation type="journal article" date="2014" name="Genome Announc.">
        <title>Draft Genome Sequences of Streptococcus bovis Strains ATCC 33317 and JB1.</title>
        <authorList>
            <person name="Benahmed F.H."/>
            <person name="Gopinath G.R."/>
            <person name="Harbottle H."/>
            <person name="Cotta M.A."/>
            <person name="Luo Y."/>
            <person name="Henderson C."/>
            <person name="Teri P."/>
            <person name="Soppet D."/>
            <person name="Rasmussen M."/>
            <person name="Whitehead T.R."/>
            <person name="Davidson M."/>
        </authorList>
    </citation>
    <scope>NUCLEOTIDE SEQUENCE [LARGE SCALE GENOMIC DNA]</scope>
    <source>
        <strain evidence="11 13">JB1</strain>
    </source>
</reference>
<dbReference type="Pfam" id="PF07977">
    <property type="entry name" value="FabA"/>
    <property type="match status" value="1"/>
</dbReference>
<evidence type="ECO:0000256" key="2">
    <source>
        <dbReference type="ARBA" id="ARBA00004496"/>
    </source>
</evidence>
<keyword evidence="7" id="KW-0441">Lipid A biosynthesis</keyword>
<dbReference type="CDD" id="cd01288">
    <property type="entry name" value="FabZ"/>
    <property type="match status" value="1"/>
</dbReference>
<comment type="catalytic activity">
    <reaction evidence="1">
        <text>a (3R)-hydroxyacyl-[ACP] = a (2E)-enoyl-[ACP] + H2O</text>
        <dbReference type="Rhea" id="RHEA:13097"/>
        <dbReference type="Rhea" id="RHEA-COMP:9925"/>
        <dbReference type="Rhea" id="RHEA-COMP:9945"/>
        <dbReference type="ChEBI" id="CHEBI:15377"/>
        <dbReference type="ChEBI" id="CHEBI:78784"/>
        <dbReference type="ChEBI" id="CHEBI:78827"/>
        <dbReference type="EC" id="4.2.1.59"/>
    </reaction>
</comment>
<keyword evidence="8" id="KW-0443">Lipid metabolism</keyword>
<accession>A0A091BML0</accession>
<evidence type="ECO:0000313" key="14">
    <source>
        <dbReference type="Proteomes" id="UP000182793"/>
    </source>
</evidence>
<evidence type="ECO:0000256" key="6">
    <source>
        <dbReference type="ARBA" id="ARBA00022516"/>
    </source>
</evidence>
<dbReference type="EC" id="4.2.1.59" evidence="4"/>
<name>A0A091BML0_STREI</name>
<dbReference type="InterPro" id="IPR029069">
    <property type="entry name" value="HotDog_dom_sf"/>
</dbReference>
<keyword evidence="6" id="KW-0444">Lipid biosynthesis</keyword>
<evidence type="ECO:0000256" key="1">
    <source>
        <dbReference type="ARBA" id="ARBA00001055"/>
    </source>
</evidence>
<keyword evidence="14" id="KW-1185">Reference proteome</keyword>
<dbReference type="NCBIfam" id="NF000582">
    <property type="entry name" value="PRK00006.1"/>
    <property type="match status" value="1"/>
</dbReference>
<keyword evidence="9" id="KW-0456">Lyase</keyword>
<evidence type="ECO:0000256" key="4">
    <source>
        <dbReference type="ARBA" id="ARBA00013167"/>
    </source>
</evidence>
<evidence type="ECO:0000256" key="8">
    <source>
        <dbReference type="ARBA" id="ARBA00023098"/>
    </source>
</evidence>
<comment type="function">
    <text evidence="10">Involved in unsaturated fatty acids biosynthesis. Catalyzes the dehydration of short chain beta-hydroxyacyl-ACPs and long chain saturated and unsaturated beta-hydroxyacyl-ACPs.</text>
</comment>
<comment type="similarity">
    <text evidence="3">Belongs to the thioester dehydratase family. FabZ subfamily.</text>
</comment>
<dbReference type="PANTHER" id="PTHR30272:SF1">
    <property type="entry name" value="3-HYDROXYACYL-[ACYL-CARRIER-PROTEIN] DEHYDRATASE"/>
    <property type="match status" value="1"/>
</dbReference>
<dbReference type="GO" id="GO:0009245">
    <property type="term" value="P:lipid A biosynthetic process"/>
    <property type="evidence" value="ECO:0007669"/>
    <property type="project" value="UniProtKB-KW"/>
</dbReference>
<dbReference type="GO" id="GO:0016020">
    <property type="term" value="C:membrane"/>
    <property type="evidence" value="ECO:0007669"/>
    <property type="project" value="GOC"/>
</dbReference>
<dbReference type="PANTHER" id="PTHR30272">
    <property type="entry name" value="3-HYDROXYACYL-[ACYL-CARRIER-PROTEIN] DEHYDRATASE"/>
    <property type="match status" value="1"/>
</dbReference>
<organism evidence="11 13">
    <name type="scientific">Streptococcus equinus JB1</name>
    <dbReference type="NCBI Taxonomy" id="1294274"/>
    <lineage>
        <taxon>Bacteria</taxon>
        <taxon>Bacillati</taxon>
        <taxon>Bacillota</taxon>
        <taxon>Bacilli</taxon>
        <taxon>Lactobacillales</taxon>
        <taxon>Streptococcaceae</taxon>
        <taxon>Streptococcus</taxon>
    </lineage>
</organism>
<gene>
    <name evidence="11" type="ORF">H702_09585</name>
    <name evidence="12" type="ORF">SAMN02910290_00941</name>
</gene>
<dbReference type="RefSeq" id="WP_033151878.1">
    <property type="nucleotide sequence ID" value="NZ_AUZH01000035.1"/>
</dbReference>
<evidence type="ECO:0000256" key="5">
    <source>
        <dbReference type="ARBA" id="ARBA00022490"/>
    </source>
</evidence>
<protein>
    <recommendedName>
        <fullName evidence="4">3-hydroxyacyl-[acyl-carrier-protein] dehydratase</fullName>
        <ecNumber evidence="4">4.2.1.59</ecNumber>
    </recommendedName>
</protein>
<dbReference type="EMBL" id="FOTG01000004">
    <property type="protein sequence ID" value="SFL21697.1"/>
    <property type="molecule type" value="Genomic_DNA"/>
</dbReference>
<dbReference type="GO" id="GO:0019171">
    <property type="term" value="F:(3R)-hydroxyacyl-[acyl-carrier-protein] dehydratase activity"/>
    <property type="evidence" value="ECO:0007669"/>
    <property type="project" value="UniProtKB-EC"/>
</dbReference>
<dbReference type="Proteomes" id="UP000029382">
    <property type="component" value="Unassembled WGS sequence"/>
</dbReference>
<dbReference type="AlphaFoldDB" id="A0A091BML0"/>
<dbReference type="SUPFAM" id="SSF54637">
    <property type="entry name" value="Thioesterase/thiol ester dehydrase-isomerase"/>
    <property type="match status" value="1"/>
</dbReference>
<reference evidence="12 14" key="2">
    <citation type="submission" date="2016-10" db="EMBL/GenBank/DDBJ databases">
        <authorList>
            <person name="Varghese N."/>
            <person name="Submissions S."/>
        </authorList>
    </citation>
    <scope>NUCLEOTIDE SEQUENCE [LARGE SCALE GENOMIC DNA]</scope>
    <source>
        <strain evidence="12 14">JB1</strain>
    </source>
</reference>
<proteinExistence type="inferred from homology"/>
<evidence type="ECO:0000256" key="9">
    <source>
        <dbReference type="ARBA" id="ARBA00023239"/>
    </source>
</evidence>
<evidence type="ECO:0000313" key="12">
    <source>
        <dbReference type="EMBL" id="SFL21697.1"/>
    </source>
</evidence>
<dbReference type="EMBL" id="AUZH01000035">
    <property type="protein sequence ID" value="KFN85919.1"/>
    <property type="molecule type" value="Genomic_DNA"/>
</dbReference>
<comment type="subcellular location">
    <subcellularLocation>
        <location evidence="2">Cytoplasm</location>
    </subcellularLocation>
</comment>
<evidence type="ECO:0000256" key="7">
    <source>
        <dbReference type="ARBA" id="ARBA00022556"/>
    </source>
</evidence>
<sequence>MVKINSEDIIKMLPHRYPFLLVDKVLKYKTGVIECRKNITINEPFFQGHFPGRPIVPGVLMIEMAAQSAALLYILDSLEGKEVTSADLSAENVAEKVGYLASVKNFKFKKIATPGDQLTITCKSQSKLGQLLEIQAIIRDENKQEVASGRMLVSENGD</sequence>
<evidence type="ECO:0000256" key="10">
    <source>
        <dbReference type="ARBA" id="ARBA00025049"/>
    </source>
</evidence>
<evidence type="ECO:0000313" key="13">
    <source>
        <dbReference type="Proteomes" id="UP000029382"/>
    </source>
</evidence>
<evidence type="ECO:0000256" key="3">
    <source>
        <dbReference type="ARBA" id="ARBA00009174"/>
    </source>
</evidence>
<dbReference type="InterPro" id="IPR013114">
    <property type="entry name" value="FabA_FabZ"/>
</dbReference>
<dbReference type="Proteomes" id="UP000182793">
    <property type="component" value="Unassembled WGS sequence"/>
</dbReference>
<dbReference type="GO" id="GO:0005737">
    <property type="term" value="C:cytoplasm"/>
    <property type="evidence" value="ECO:0007669"/>
    <property type="project" value="UniProtKB-SubCell"/>
</dbReference>